<evidence type="ECO:0000256" key="1">
    <source>
        <dbReference type="SAM" id="MobiDB-lite"/>
    </source>
</evidence>
<dbReference type="Proteomes" id="UP000663722">
    <property type="component" value="Chromosome"/>
</dbReference>
<evidence type="ECO:0000313" key="2">
    <source>
        <dbReference type="EMBL" id="QTA93673.1"/>
    </source>
</evidence>
<sequence length="86" mass="9863">MQKKFDHRVSTDRKVFGLSQDGRGKKPGFFRPERAPRPGKKAGFLCHTAHGPEIFRSTEYNHQMEKALNECVSECSISELLFCIFC</sequence>
<dbReference type="AlphaFoldDB" id="A0A975GVX7"/>
<proteinExistence type="predicted"/>
<evidence type="ECO:0000313" key="3">
    <source>
        <dbReference type="Proteomes" id="UP000663722"/>
    </source>
</evidence>
<name>A0A975GVX7_9BACT</name>
<gene>
    <name evidence="2" type="ORF">dnm_097770</name>
</gene>
<dbReference type="KEGG" id="dmm:dnm_097770"/>
<feature type="region of interest" description="Disordered" evidence="1">
    <location>
        <begin position="1"/>
        <end position="42"/>
    </location>
</feature>
<reference evidence="2" key="1">
    <citation type="journal article" date="2021" name="Microb. Physiol.">
        <title>Proteogenomic Insights into the Physiology of Marine, Sulfate-Reducing, Filamentous Desulfonema limicola and Desulfonema magnum.</title>
        <authorList>
            <person name="Schnaars V."/>
            <person name="Wohlbrand L."/>
            <person name="Scheve S."/>
            <person name="Hinrichs C."/>
            <person name="Reinhardt R."/>
            <person name="Rabus R."/>
        </authorList>
    </citation>
    <scope>NUCLEOTIDE SEQUENCE</scope>
    <source>
        <strain evidence="2">4be13</strain>
    </source>
</reference>
<protein>
    <submittedName>
        <fullName evidence="2">Uncharacterized protein</fullName>
    </submittedName>
</protein>
<keyword evidence="3" id="KW-1185">Reference proteome</keyword>
<organism evidence="2 3">
    <name type="scientific">Desulfonema magnum</name>
    <dbReference type="NCBI Taxonomy" id="45655"/>
    <lineage>
        <taxon>Bacteria</taxon>
        <taxon>Pseudomonadati</taxon>
        <taxon>Thermodesulfobacteriota</taxon>
        <taxon>Desulfobacteria</taxon>
        <taxon>Desulfobacterales</taxon>
        <taxon>Desulfococcaceae</taxon>
        <taxon>Desulfonema</taxon>
    </lineage>
</organism>
<accession>A0A975GVX7</accession>
<dbReference type="EMBL" id="CP061800">
    <property type="protein sequence ID" value="QTA93673.1"/>
    <property type="molecule type" value="Genomic_DNA"/>
</dbReference>